<keyword evidence="2" id="KW-1185">Reference proteome</keyword>
<dbReference type="KEGG" id="mhe:MHC_02195"/>
<dbReference type="STRING" id="1111676.MHC_02195"/>
<reference evidence="1 2" key="1">
    <citation type="journal article" date="2012" name="J. Bacteriol.">
        <title>Complete genome sequence of Mycoplasma haemocanis strain Illinois.</title>
        <authorList>
            <person name="do Nascimento N.C."/>
            <person name="Guimaraes A.M."/>
            <person name="Santos A.P."/>
            <person name="Sanmiguel P.J."/>
            <person name="Messick J.B."/>
        </authorList>
    </citation>
    <scope>NUCLEOTIDE SEQUENCE [LARGE SCALE GENOMIC DNA]</scope>
    <source>
        <strain evidence="1 2">Illinois</strain>
    </source>
</reference>
<accession>H6N6N3</accession>
<sequence>MTFKLVGAVGVIGAASVGGFGIYKAVSMGDSIKTVILRSHSIKFHEFLDINDPKWAGVKSEYEKSKSLNKPKREEGNYIDKESLPSWCDKTVNSSFTNINDFKYRVSLEWCYLNINTLEKQMAFDGKQLVGAKTGETSSWQSIWTTKYKLDKEKSEWKIGDGGENLNGSDASQGAVALQQWCVKKLGIFMYSEEAKQDSKKFFRFCVKDA</sequence>
<dbReference type="AlphaFoldDB" id="H6N6N3"/>
<dbReference type="EMBL" id="CP003199">
    <property type="protein sequence ID" value="AEW45305.1"/>
    <property type="molecule type" value="Genomic_DNA"/>
</dbReference>
<dbReference type="OrthoDB" id="9826525at2"/>
<protein>
    <submittedName>
        <fullName evidence="1">Uncharacterized protein</fullName>
    </submittedName>
</protein>
<gene>
    <name evidence="1" type="ordered locus">MHC_02195</name>
</gene>
<name>H6N6N3_MYCHN</name>
<dbReference type="Proteomes" id="UP000009135">
    <property type="component" value="Chromosome"/>
</dbReference>
<dbReference type="HOGENOM" id="CLU_098620_4_0_14"/>
<evidence type="ECO:0000313" key="1">
    <source>
        <dbReference type="EMBL" id="AEW45305.1"/>
    </source>
</evidence>
<evidence type="ECO:0000313" key="2">
    <source>
        <dbReference type="Proteomes" id="UP000009135"/>
    </source>
</evidence>
<organism evidence="1 2">
    <name type="scientific">Mycoplasma haemocanis (strain Illinois)</name>
    <dbReference type="NCBI Taxonomy" id="1111676"/>
    <lineage>
        <taxon>Bacteria</taxon>
        <taxon>Bacillati</taxon>
        <taxon>Mycoplasmatota</taxon>
        <taxon>Mollicutes</taxon>
        <taxon>Mycoplasmataceae</taxon>
        <taxon>Mycoplasma</taxon>
    </lineage>
</organism>
<proteinExistence type="predicted"/>